<dbReference type="Proteomes" id="UP001499882">
    <property type="component" value="Unassembled WGS sequence"/>
</dbReference>
<sequence>MIGYYVHHHGRGHSHRALELARHLTEPVTGLSSLPAPEGWPGAWVRLDQDDLSSTVSDPTARGRLHWVPTADIGLSARTAQISHWLDEHRPRLVVVDVSVEIAVLARLHGVPVVTVVLPGERSDPAHLLGYDVSTRLVAMWPPSARGMLPGLPRTIRGRVCAVGALSRHPVRVRTSRAPGRPRVLLMTGAGGDDLRAAQIERAQLQSPEWEWTVLGRHGVWADDPSSALSEADVVVTAAGQNNLAEIAASRTPAVVVPQARPFMEQRTTATVLAAGGWPVMVEDRFPDEGWSERLQTASQLDGSLWSSWCDGHAAQRFADLVAT</sequence>
<reference evidence="2" key="1">
    <citation type="journal article" date="2019" name="Int. J. Syst. Evol. Microbiol.">
        <title>The Global Catalogue of Microorganisms (GCM) 10K type strain sequencing project: providing services to taxonomists for standard genome sequencing and annotation.</title>
        <authorList>
            <consortium name="The Broad Institute Genomics Platform"/>
            <consortium name="The Broad Institute Genome Sequencing Center for Infectious Disease"/>
            <person name="Wu L."/>
            <person name="Ma J."/>
        </authorList>
    </citation>
    <scope>NUCLEOTIDE SEQUENCE [LARGE SCALE GENOMIC DNA]</scope>
    <source>
        <strain evidence="2">JCM 18532</strain>
    </source>
</reference>
<proteinExistence type="predicted"/>
<evidence type="ECO:0000313" key="1">
    <source>
        <dbReference type="EMBL" id="GAA4744137.1"/>
    </source>
</evidence>
<keyword evidence="2" id="KW-1185">Reference proteome</keyword>
<evidence type="ECO:0000313" key="2">
    <source>
        <dbReference type="Proteomes" id="UP001499882"/>
    </source>
</evidence>
<name>A0ABP8Z1V4_9ACTN</name>
<dbReference type="EMBL" id="BAABKN010000019">
    <property type="protein sequence ID" value="GAA4744137.1"/>
    <property type="molecule type" value="Genomic_DNA"/>
</dbReference>
<protein>
    <recommendedName>
        <fullName evidence="3">Glycosyl transferase family 28 C-terminal domain-containing protein</fullName>
    </recommendedName>
</protein>
<comment type="caution">
    <text evidence="1">The sequence shown here is derived from an EMBL/GenBank/DDBJ whole genome shotgun (WGS) entry which is preliminary data.</text>
</comment>
<organism evidence="1 2">
    <name type="scientific">Nocardioides endophyticus</name>
    <dbReference type="NCBI Taxonomy" id="1353775"/>
    <lineage>
        <taxon>Bacteria</taxon>
        <taxon>Bacillati</taxon>
        <taxon>Actinomycetota</taxon>
        <taxon>Actinomycetes</taxon>
        <taxon>Propionibacteriales</taxon>
        <taxon>Nocardioidaceae</taxon>
        <taxon>Nocardioides</taxon>
    </lineage>
</organism>
<dbReference type="Gene3D" id="3.40.50.2000">
    <property type="entry name" value="Glycogen Phosphorylase B"/>
    <property type="match status" value="1"/>
</dbReference>
<dbReference type="SUPFAM" id="SSF53756">
    <property type="entry name" value="UDP-Glycosyltransferase/glycogen phosphorylase"/>
    <property type="match status" value="1"/>
</dbReference>
<dbReference type="RefSeq" id="WP_345527727.1">
    <property type="nucleotide sequence ID" value="NZ_BAABKN010000019.1"/>
</dbReference>
<accession>A0ABP8Z1V4</accession>
<dbReference type="PANTHER" id="PTHR21015:SF22">
    <property type="entry name" value="GLYCOSYLTRANSFERASE"/>
    <property type="match status" value="1"/>
</dbReference>
<dbReference type="PANTHER" id="PTHR21015">
    <property type="entry name" value="UDP-N-ACETYLGLUCOSAMINE--N-ACETYLMURAMYL-(PENTAPEPTIDE) PYROPHOSPHORYL-UNDECAPRENOL N-ACETYLGLUCOSAMINE TRANSFERASE 1"/>
    <property type="match status" value="1"/>
</dbReference>
<evidence type="ECO:0008006" key="3">
    <source>
        <dbReference type="Google" id="ProtNLM"/>
    </source>
</evidence>
<gene>
    <name evidence="1" type="ORF">GCM10023350_31050</name>
</gene>